<gene>
    <name evidence="1" type="ORF">EIP91_010555</name>
</gene>
<name>A0A4R0R5R9_9APHY</name>
<sequence>MLAFVAVHLAEAIWVKDVCAYAFTGHPYESRTRVVENFGIAGLDVIVVVLTWIKTATTVIQLYKQRSKTSLSAVLLRDGTLYFMSPDVTQMCLGSLTTCRFILNLRRVYRFSGDPSYIDLATTSRLAVSSIRFTANLGAPLNIDTESEDNAEEEGDVVVSSDPFTVGLALERRQLVVETYPDSREY</sequence>
<dbReference type="AlphaFoldDB" id="A0A4R0R5R9"/>
<dbReference type="OrthoDB" id="2804045at2759"/>
<proteinExistence type="predicted"/>
<accession>A0A4R0R5R9</accession>
<reference evidence="1 2" key="1">
    <citation type="submission" date="2018-11" db="EMBL/GenBank/DDBJ databases">
        <title>Genome assembly of Steccherinum ochraceum LE-BIN_3174, the white-rot fungus of the Steccherinaceae family (The Residual Polyporoid clade, Polyporales, Basidiomycota).</title>
        <authorList>
            <person name="Fedorova T.V."/>
            <person name="Glazunova O.A."/>
            <person name="Landesman E.O."/>
            <person name="Moiseenko K.V."/>
            <person name="Psurtseva N.V."/>
            <person name="Savinova O.S."/>
            <person name="Shakhova N.V."/>
            <person name="Tyazhelova T.V."/>
            <person name="Vasina D.V."/>
        </authorList>
    </citation>
    <scope>NUCLEOTIDE SEQUENCE [LARGE SCALE GENOMIC DNA]</scope>
    <source>
        <strain evidence="1 2">LE-BIN_3174</strain>
    </source>
</reference>
<evidence type="ECO:0000313" key="2">
    <source>
        <dbReference type="Proteomes" id="UP000292702"/>
    </source>
</evidence>
<keyword evidence="2" id="KW-1185">Reference proteome</keyword>
<evidence type="ECO:0000313" key="1">
    <source>
        <dbReference type="EMBL" id="TCD60205.1"/>
    </source>
</evidence>
<dbReference type="EMBL" id="RWJN01000639">
    <property type="protein sequence ID" value="TCD60205.1"/>
    <property type="molecule type" value="Genomic_DNA"/>
</dbReference>
<protein>
    <submittedName>
        <fullName evidence="1">Uncharacterized protein</fullName>
    </submittedName>
</protein>
<dbReference type="Proteomes" id="UP000292702">
    <property type="component" value="Unassembled WGS sequence"/>
</dbReference>
<comment type="caution">
    <text evidence="1">The sequence shown here is derived from an EMBL/GenBank/DDBJ whole genome shotgun (WGS) entry which is preliminary data.</text>
</comment>
<organism evidence="1 2">
    <name type="scientific">Steccherinum ochraceum</name>
    <dbReference type="NCBI Taxonomy" id="92696"/>
    <lineage>
        <taxon>Eukaryota</taxon>
        <taxon>Fungi</taxon>
        <taxon>Dikarya</taxon>
        <taxon>Basidiomycota</taxon>
        <taxon>Agaricomycotina</taxon>
        <taxon>Agaricomycetes</taxon>
        <taxon>Polyporales</taxon>
        <taxon>Steccherinaceae</taxon>
        <taxon>Steccherinum</taxon>
    </lineage>
</organism>